<protein>
    <submittedName>
        <fullName evidence="1">Uncharacterized protein</fullName>
    </submittedName>
</protein>
<organism evidence="1 2">
    <name type="scientific">Plakobranchus ocellatus</name>
    <dbReference type="NCBI Taxonomy" id="259542"/>
    <lineage>
        <taxon>Eukaryota</taxon>
        <taxon>Metazoa</taxon>
        <taxon>Spiralia</taxon>
        <taxon>Lophotrochozoa</taxon>
        <taxon>Mollusca</taxon>
        <taxon>Gastropoda</taxon>
        <taxon>Heterobranchia</taxon>
        <taxon>Euthyneura</taxon>
        <taxon>Panpulmonata</taxon>
        <taxon>Sacoglossa</taxon>
        <taxon>Placobranchoidea</taxon>
        <taxon>Plakobranchidae</taxon>
        <taxon>Plakobranchus</taxon>
    </lineage>
</organism>
<dbReference type="AlphaFoldDB" id="A0AAV4BII1"/>
<comment type="caution">
    <text evidence="1">The sequence shown here is derived from an EMBL/GenBank/DDBJ whole genome shotgun (WGS) entry which is preliminary data.</text>
</comment>
<evidence type="ECO:0000313" key="1">
    <source>
        <dbReference type="EMBL" id="GFO20241.1"/>
    </source>
</evidence>
<reference evidence="1 2" key="1">
    <citation type="journal article" date="2021" name="Elife">
        <title>Chloroplast acquisition without the gene transfer in kleptoplastic sea slugs, Plakobranchus ocellatus.</title>
        <authorList>
            <person name="Maeda T."/>
            <person name="Takahashi S."/>
            <person name="Yoshida T."/>
            <person name="Shimamura S."/>
            <person name="Takaki Y."/>
            <person name="Nagai Y."/>
            <person name="Toyoda A."/>
            <person name="Suzuki Y."/>
            <person name="Arimoto A."/>
            <person name="Ishii H."/>
            <person name="Satoh N."/>
            <person name="Nishiyama T."/>
            <person name="Hasebe M."/>
            <person name="Maruyama T."/>
            <person name="Minagawa J."/>
            <person name="Obokata J."/>
            <person name="Shigenobu S."/>
        </authorList>
    </citation>
    <scope>NUCLEOTIDE SEQUENCE [LARGE SCALE GENOMIC DNA]</scope>
</reference>
<evidence type="ECO:0000313" key="2">
    <source>
        <dbReference type="Proteomes" id="UP000735302"/>
    </source>
</evidence>
<name>A0AAV4BII1_9GAST</name>
<dbReference type="EMBL" id="BLXT01005154">
    <property type="protein sequence ID" value="GFO20241.1"/>
    <property type="molecule type" value="Genomic_DNA"/>
</dbReference>
<gene>
    <name evidence="1" type="ORF">PoB_004674600</name>
</gene>
<accession>A0AAV4BII1</accession>
<proteinExistence type="predicted"/>
<keyword evidence="2" id="KW-1185">Reference proteome</keyword>
<sequence length="94" mass="10073">MPPMPIIKAKTPKSYFRVNKWVSRLAQAPGNQEQGPDCSWHTASLGSLPLLSSTTLLSPGLKRPSIHLVLGGHGGAMINGFGPDWDSNPGPLTW</sequence>
<dbReference type="Proteomes" id="UP000735302">
    <property type="component" value="Unassembled WGS sequence"/>
</dbReference>